<keyword evidence="15" id="KW-0812">Transmembrane</keyword>
<dbReference type="Gene3D" id="1.10.630.10">
    <property type="entry name" value="Cytochrome P450"/>
    <property type="match status" value="1"/>
</dbReference>
<evidence type="ECO:0000256" key="8">
    <source>
        <dbReference type="ARBA" id="ARBA00022848"/>
    </source>
</evidence>
<dbReference type="InterPro" id="IPR036396">
    <property type="entry name" value="Cyt_P450_sf"/>
</dbReference>
<comment type="subcellular location">
    <subcellularLocation>
        <location evidence="3">Endoplasmic reticulum membrane</location>
        <topology evidence="3">Peripheral membrane protein</topology>
    </subcellularLocation>
    <subcellularLocation>
        <location evidence="2">Microsome membrane</location>
        <topology evidence="2">Peripheral membrane protein</topology>
    </subcellularLocation>
</comment>
<keyword evidence="6 13" id="KW-0479">Metal-binding</keyword>
<dbReference type="InterPro" id="IPR050476">
    <property type="entry name" value="Insect_CytP450_Detox"/>
</dbReference>
<keyword evidence="11 14" id="KW-0503">Monooxygenase</keyword>
<evidence type="ECO:0000256" key="11">
    <source>
        <dbReference type="ARBA" id="ARBA00023033"/>
    </source>
</evidence>
<dbReference type="PRINTS" id="PR00385">
    <property type="entry name" value="P450"/>
</dbReference>
<keyword evidence="12 15" id="KW-0472">Membrane</keyword>
<organism evidence="16">
    <name type="scientific">Hodotermopsis sjostedti</name>
    <dbReference type="NCBI Taxonomy" id="377914"/>
    <lineage>
        <taxon>Eukaryota</taxon>
        <taxon>Metazoa</taxon>
        <taxon>Ecdysozoa</taxon>
        <taxon>Arthropoda</taxon>
        <taxon>Hexapoda</taxon>
        <taxon>Insecta</taxon>
        <taxon>Pterygota</taxon>
        <taxon>Neoptera</taxon>
        <taxon>Polyneoptera</taxon>
        <taxon>Dictyoptera</taxon>
        <taxon>Blattodea</taxon>
        <taxon>Blattoidea</taxon>
        <taxon>Termitoidae</taxon>
        <taxon>Termopsidae</taxon>
        <taxon>Hodotermopsis</taxon>
    </lineage>
</organism>
<keyword evidence="8" id="KW-0492">Microsome</keyword>
<evidence type="ECO:0000256" key="7">
    <source>
        <dbReference type="ARBA" id="ARBA00022824"/>
    </source>
</evidence>
<dbReference type="PANTHER" id="PTHR24292">
    <property type="entry name" value="CYTOCHROME P450"/>
    <property type="match status" value="1"/>
</dbReference>
<keyword evidence="5 13" id="KW-0349">Heme</keyword>
<evidence type="ECO:0000256" key="14">
    <source>
        <dbReference type="RuleBase" id="RU000461"/>
    </source>
</evidence>
<keyword evidence="9 14" id="KW-0560">Oxidoreductase</keyword>
<dbReference type="AlphaFoldDB" id="Q5KR92"/>
<proteinExistence type="evidence at transcript level"/>
<dbReference type="GO" id="GO:0016705">
    <property type="term" value="F:oxidoreductase activity, acting on paired donors, with incorporation or reduction of molecular oxygen"/>
    <property type="evidence" value="ECO:0007669"/>
    <property type="project" value="InterPro"/>
</dbReference>
<protein>
    <submittedName>
        <fullName evidence="16">Cytochrome P450</fullName>
    </submittedName>
</protein>
<accession>Q5KR92</accession>
<dbReference type="EMBL" id="AB194532">
    <property type="protein sequence ID" value="BAD84176.1"/>
    <property type="molecule type" value="mRNA"/>
</dbReference>
<keyword evidence="15" id="KW-1133">Transmembrane helix</keyword>
<keyword evidence="7" id="KW-0256">Endoplasmic reticulum</keyword>
<dbReference type="SUPFAM" id="SSF48264">
    <property type="entry name" value="Cytochrome P450"/>
    <property type="match status" value="1"/>
</dbReference>
<gene>
    <name evidence="16" type="primary">CYP6AM1</name>
</gene>
<comment type="similarity">
    <text evidence="4 14">Belongs to the cytochrome P450 family.</text>
</comment>
<feature type="transmembrane region" description="Helical" evidence="15">
    <location>
        <begin position="6"/>
        <end position="27"/>
    </location>
</feature>
<evidence type="ECO:0000256" key="15">
    <source>
        <dbReference type="SAM" id="Phobius"/>
    </source>
</evidence>
<evidence type="ECO:0000256" key="3">
    <source>
        <dbReference type="ARBA" id="ARBA00004406"/>
    </source>
</evidence>
<dbReference type="PROSITE" id="PS00086">
    <property type="entry name" value="CYTOCHROME_P450"/>
    <property type="match status" value="1"/>
</dbReference>
<evidence type="ECO:0000256" key="13">
    <source>
        <dbReference type="PIRSR" id="PIRSR602401-1"/>
    </source>
</evidence>
<name>Q5KR92_9NEOP</name>
<evidence type="ECO:0000256" key="6">
    <source>
        <dbReference type="ARBA" id="ARBA00022723"/>
    </source>
</evidence>
<sequence length="528" mass="61061">MLETLDRWLLQFAVLSTIILAALYVYFKISYSYWEKRGIPTLKFTAPFGNFTYSFLFGKNPEYEVTEMYKAFEGHRVGGLYRFDSPSLLIRDTDIMKDILVKDFGHFVTRGLKFDEVSEPLDGHLFSLSGAKWRNLRVKMTPIFTSGKLKTMFGTVVECGKDLQVALQKAANNEETVEIKDFLARYSTDVISSCAFGIQCNCLKKPNAEFRNWGRRIFEPHFRQRLTSILNMLYPSLVYTLKLSLIPKDVGNYFRKMVNETVEYRENNSVKKNDFMQMMIQLKNKTLGTAEENDMNFVEKETEELKSNASFDVTMNVIAAQAFVFYVAGFETSSTTMTFCLYELALNPDIQERLHAEIDTMLEKHGGNITYESIFEMEYLDKVVNETLRKYPPVVILTRECTKPIKLRRTDVTLEKGLQVLLPVLGLHHDPKYYPDPERFDPERFSEEEKKKRPHFSFLPFGEGPRMCIGMRFALMQTKVGLISLLSNYEVRVSEKTPVPLVFEKSALVLTAAGGMWLMIENRQERSN</sequence>
<dbReference type="GO" id="GO:0004497">
    <property type="term" value="F:monooxygenase activity"/>
    <property type="evidence" value="ECO:0007669"/>
    <property type="project" value="UniProtKB-KW"/>
</dbReference>
<dbReference type="Pfam" id="PF00067">
    <property type="entry name" value="p450"/>
    <property type="match status" value="1"/>
</dbReference>
<feature type="binding site" description="axial binding residue" evidence="13">
    <location>
        <position position="468"/>
    </location>
    <ligand>
        <name>heme</name>
        <dbReference type="ChEBI" id="CHEBI:30413"/>
    </ligand>
    <ligandPart>
        <name>Fe</name>
        <dbReference type="ChEBI" id="CHEBI:18248"/>
    </ligandPart>
</feature>
<dbReference type="InterPro" id="IPR001128">
    <property type="entry name" value="Cyt_P450"/>
</dbReference>
<evidence type="ECO:0000256" key="10">
    <source>
        <dbReference type="ARBA" id="ARBA00023004"/>
    </source>
</evidence>
<dbReference type="GO" id="GO:0005789">
    <property type="term" value="C:endoplasmic reticulum membrane"/>
    <property type="evidence" value="ECO:0007669"/>
    <property type="project" value="UniProtKB-SubCell"/>
</dbReference>
<dbReference type="PRINTS" id="PR00463">
    <property type="entry name" value="EP450I"/>
</dbReference>
<evidence type="ECO:0000256" key="1">
    <source>
        <dbReference type="ARBA" id="ARBA00001971"/>
    </source>
</evidence>
<evidence type="ECO:0000313" key="16">
    <source>
        <dbReference type="EMBL" id="BAD84176.1"/>
    </source>
</evidence>
<dbReference type="InterPro" id="IPR002401">
    <property type="entry name" value="Cyt_P450_E_grp-I"/>
</dbReference>
<dbReference type="CDD" id="cd11056">
    <property type="entry name" value="CYP6-like"/>
    <property type="match status" value="1"/>
</dbReference>
<dbReference type="InterPro" id="IPR017972">
    <property type="entry name" value="Cyt_P450_CS"/>
</dbReference>
<evidence type="ECO:0000256" key="2">
    <source>
        <dbReference type="ARBA" id="ARBA00004174"/>
    </source>
</evidence>
<dbReference type="PANTHER" id="PTHR24292:SF100">
    <property type="entry name" value="CYTOCHROME P450 6A16, ISOFORM B-RELATED"/>
    <property type="match status" value="1"/>
</dbReference>
<dbReference type="GO" id="GO:0020037">
    <property type="term" value="F:heme binding"/>
    <property type="evidence" value="ECO:0007669"/>
    <property type="project" value="InterPro"/>
</dbReference>
<evidence type="ECO:0000256" key="5">
    <source>
        <dbReference type="ARBA" id="ARBA00022617"/>
    </source>
</evidence>
<evidence type="ECO:0000256" key="12">
    <source>
        <dbReference type="ARBA" id="ARBA00023136"/>
    </source>
</evidence>
<keyword evidence="10 13" id="KW-0408">Iron</keyword>
<reference evidence="16" key="1">
    <citation type="submission" date="2004-11" db="EMBL/GenBank/DDBJ databases">
        <title>A caste specific cytochrome P450 in the damp-wood termite Hodotermopsis Sjostedti.</title>
        <authorList>
            <person name="Cornette R."/>
            <person name="Koshikawa S."/>
            <person name="Hojo M."/>
            <person name="Matsumoto T."/>
            <person name="Miura T."/>
        </authorList>
    </citation>
    <scope>NUCLEOTIDE SEQUENCE</scope>
</reference>
<dbReference type="GO" id="GO:0005506">
    <property type="term" value="F:iron ion binding"/>
    <property type="evidence" value="ECO:0007669"/>
    <property type="project" value="InterPro"/>
</dbReference>
<evidence type="ECO:0000256" key="9">
    <source>
        <dbReference type="ARBA" id="ARBA00023002"/>
    </source>
</evidence>
<evidence type="ECO:0000256" key="4">
    <source>
        <dbReference type="ARBA" id="ARBA00010617"/>
    </source>
</evidence>
<comment type="cofactor">
    <cofactor evidence="1 13">
        <name>heme</name>
        <dbReference type="ChEBI" id="CHEBI:30413"/>
    </cofactor>
</comment>
<dbReference type="FunFam" id="1.10.630.10:FF:000042">
    <property type="entry name" value="Cytochrome P450"/>
    <property type="match status" value="1"/>
</dbReference>